<dbReference type="GO" id="GO:0006432">
    <property type="term" value="P:phenylalanyl-tRNA aminoacylation"/>
    <property type="evidence" value="ECO:0007669"/>
    <property type="project" value="UniProtKB-UniRule"/>
</dbReference>
<dbReference type="GO" id="GO:0003723">
    <property type="term" value="F:RNA binding"/>
    <property type="evidence" value="ECO:0007669"/>
    <property type="project" value="InterPro"/>
</dbReference>
<evidence type="ECO:0000313" key="16">
    <source>
        <dbReference type="EMBL" id="PQO35136.1"/>
    </source>
</evidence>
<dbReference type="EC" id="6.1.1.20" evidence="13"/>
<dbReference type="Proteomes" id="UP000239388">
    <property type="component" value="Unassembled WGS sequence"/>
</dbReference>
<dbReference type="Pfam" id="PF03483">
    <property type="entry name" value="B3_4"/>
    <property type="match status" value="1"/>
</dbReference>
<evidence type="ECO:0000256" key="5">
    <source>
        <dbReference type="ARBA" id="ARBA00022598"/>
    </source>
</evidence>
<dbReference type="Gene3D" id="3.30.930.10">
    <property type="entry name" value="Bira Bifunctional Protein, Domain 2"/>
    <property type="match status" value="1"/>
</dbReference>
<dbReference type="InterPro" id="IPR041616">
    <property type="entry name" value="PheRS_beta_core"/>
</dbReference>
<keyword evidence="5 13" id="KW-0436">Ligase</keyword>
<dbReference type="Gene3D" id="3.30.70.380">
    <property type="entry name" value="Ferrodoxin-fold anticodon-binding domain"/>
    <property type="match status" value="1"/>
</dbReference>
<feature type="binding site" evidence="13">
    <location>
        <position position="352"/>
    </location>
    <ligand>
        <name>Mg(2+)</name>
        <dbReference type="ChEBI" id="CHEBI:18420"/>
        <note>shared with alpha subunit</note>
    </ligand>
</feature>
<dbReference type="InterPro" id="IPR005147">
    <property type="entry name" value="tRNA_synthase_B5-dom"/>
</dbReference>
<dbReference type="Pfam" id="PF03147">
    <property type="entry name" value="FDX-ACB"/>
    <property type="match status" value="1"/>
</dbReference>
<dbReference type="InterPro" id="IPR036690">
    <property type="entry name" value="Fdx_antiC-bd_sf"/>
</dbReference>
<dbReference type="HAMAP" id="MF_00283">
    <property type="entry name" value="Phe_tRNA_synth_beta1"/>
    <property type="match status" value="1"/>
</dbReference>
<dbReference type="InterPro" id="IPR045864">
    <property type="entry name" value="aa-tRNA-synth_II/BPL/LPL"/>
</dbReference>
<dbReference type="GO" id="GO:0009328">
    <property type="term" value="C:phenylalanine-tRNA ligase complex"/>
    <property type="evidence" value="ECO:0007669"/>
    <property type="project" value="TreeGrafter"/>
</dbReference>
<dbReference type="NCBIfam" id="TIGR00472">
    <property type="entry name" value="pheT_bact"/>
    <property type="match status" value="1"/>
</dbReference>
<feature type="domain" description="FDX-ACB" evidence="14">
    <location>
        <begin position="576"/>
        <end position="670"/>
    </location>
</feature>
<dbReference type="EMBL" id="PUIB01000016">
    <property type="protein sequence ID" value="PQO35136.1"/>
    <property type="molecule type" value="Genomic_DNA"/>
</dbReference>
<dbReference type="SUPFAM" id="SSF55681">
    <property type="entry name" value="Class II aaRS and biotin synthetases"/>
    <property type="match status" value="1"/>
</dbReference>
<reference evidence="16 17" key="1">
    <citation type="submission" date="2018-02" db="EMBL/GenBank/DDBJ databases">
        <title>Comparative genomes isolates from brazilian mangrove.</title>
        <authorList>
            <person name="Araujo J.E."/>
            <person name="Taketani R.G."/>
            <person name="Silva M.C.P."/>
            <person name="Loureco M.V."/>
            <person name="Andreote F.D."/>
        </authorList>
    </citation>
    <scope>NUCLEOTIDE SEQUENCE [LARGE SCALE GENOMIC DNA]</scope>
    <source>
        <strain evidence="16 17">NAP PRIS-MGV</strain>
    </source>
</reference>
<organism evidence="16 17">
    <name type="scientific">Blastopirellula marina</name>
    <dbReference type="NCBI Taxonomy" id="124"/>
    <lineage>
        <taxon>Bacteria</taxon>
        <taxon>Pseudomonadati</taxon>
        <taxon>Planctomycetota</taxon>
        <taxon>Planctomycetia</taxon>
        <taxon>Pirellulales</taxon>
        <taxon>Pirellulaceae</taxon>
        <taxon>Blastopirellula</taxon>
    </lineage>
</organism>
<dbReference type="Gene3D" id="3.50.40.10">
    <property type="entry name" value="Phenylalanyl-trna Synthetase, Chain B, domain 3"/>
    <property type="match status" value="1"/>
</dbReference>
<evidence type="ECO:0000259" key="15">
    <source>
        <dbReference type="PROSITE" id="PS51483"/>
    </source>
</evidence>
<dbReference type="PANTHER" id="PTHR10947">
    <property type="entry name" value="PHENYLALANYL-TRNA SYNTHETASE BETA CHAIN AND LEUCINE-RICH REPEAT-CONTAINING PROTEIN 47"/>
    <property type="match status" value="1"/>
</dbReference>
<keyword evidence="9 13" id="KW-0460">Magnesium</keyword>
<evidence type="ECO:0000256" key="13">
    <source>
        <dbReference type="HAMAP-Rule" id="MF_00283"/>
    </source>
</evidence>
<evidence type="ECO:0000313" key="17">
    <source>
        <dbReference type="Proteomes" id="UP000239388"/>
    </source>
</evidence>
<dbReference type="Gene3D" id="3.30.56.10">
    <property type="match status" value="2"/>
</dbReference>
<dbReference type="PANTHER" id="PTHR10947:SF0">
    <property type="entry name" value="PHENYLALANINE--TRNA LIGASE BETA SUBUNIT"/>
    <property type="match status" value="1"/>
</dbReference>
<dbReference type="SMART" id="SM00873">
    <property type="entry name" value="B3_4"/>
    <property type="match status" value="1"/>
</dbReference>
<dbReference type="AlphaFoldDB" id="A0A2S8FSH8"/>
<evidence type="ECO:0000256" key="10">
    <source>
        <dbReference type="ARBA" id="ARBA00022917"/>
    </source>
</evidence>
<keyword evidence="8 13" id="KW-0067">ATP-binding</keyword>
<evidence type="ECO:0000256" key="8">
    <source>
        <dbReference type="ARBA" id="ARBA00022840"/>
    </source>
</evidence>
<dbReference type="SMART" id="SM00896">
    <property type="entry name" value="FDX-ACB"/>
    <property type="match status" value="1"/>
</dbReference>
<dbReference type="RefSeq" id="WP_105354971.1">
    <property type="nucleotide sequence ID" value="NZ_PUIB01000016.1"/>
</dbReference>
<dbReference type="OrthoDB" id="9805455at2"/>
<dbReference type="FunFam" id="3.30.56.10:FF:000002">
    <property type="entry name" value="Phenylalanine--tRNA ligase beta subunit"/>
    <property type="match status" value="1"/>
</dbReference>
<comment type="catalytic activity">
    <reaction evidence="12 13">
        <text>tRNA(Phe) + L-phenylalanine + ATP = L-phenylalanyl-tRNA(Phe) + AMP + diphosphate + H(+)</text>
        <dbReference type="Rhea" id="RHEA:19413"/>
        <dbReference type="Rhea" id="RHEA-COMP:9668"/>
        <dbReference type="Rhea" id="RHEA-COMP:9699"/>
        <dbReference type="ChEBI" id="CHEBI:15378"/>
        <dbReference type="ChEBI" id="CHEBI:30616"/>
        <dbReference type="ChEBI" id="CHEBI:33019"/>
        <dbReference type="ChEBI" id="CHEBI:58095"/>
        <dbReference type="ChEBI" id="CHEBI:78442"/>
        <dbReference type="ChEBI" id="CHEBI:78531"/>
        <dbReference type="ChEBI" id="CHEBI:456215"/>
        <dbReference type="EC" id="6.1.1.20"/>
    </reaction>
</comment>
<keyword evidence="10 13" id="KW-0648">Protein biosynthesis</keyword>
<evidence type="ECO:0000256" key="6">
    <source>
        <dbReference type="ARBA" id="ARBA00022723"/>
    </source>
</evidence>
<dbReference type="SUPFAM" id="SSF56037">
    <property type="entry name" value="PheT/TilS domain"/>
    <property type="match status" value="1"/>
</dbReference>
<comment type="subunit">
    <text evidence="3 13">Tetramer of two alpha and two beta subunits.</text>
</comment>
<dbReference type="PROSITE" id="PS51483">
    <property type="entry name" value="B5"/>
    <property type="match status" value="1"/>
</dbReference>
<comment type="caution">
    <text evidence="16">The sequence shown here is derived from an EMBL/GenBank/DDBJ whole genome shotgun (WGS) entry which is preliminary data.</text>
</comment>
<evidence type="ECO:0000256" key="12">
    <source>
        <dbReference type="ARBA" id="ARBA00049255"/>
    </source>
</evidence>
<keyword evidence="6 13" id="KW-0479">Metal-binding</keyword>
<dbReference type="GO" id="GO:0004826">
    <property type="term" value="F:phenylalanine-tRNA ligase activity"/>
    <property type="evidence" value="ECO:0007669"/>
    <property type="project" value="UniProtKB-UniRule"/>
</dbReference>
<evidence type="ECO:0000256" key="7">
    <source>
        <dbReference type="ARBA" id="ARBA00022741"/>
    </source>
</evidence>
<dbReference type="SMART" id="SM00874">
    <property type="entry name" value="B5"/>
    <property type="match status" value="1"/>
</dbReference>
<proteinExistence type="inferred from homology"/>
<dbReference type="InterPro" id="IPR009061">
    <property type="entry name" value="DNA-bd_dom_put_sf"/>
</dbReference>
<dbReference type="InterPro" id="IPR020825">
    <property type="entry name" value="Phe-tRNA_synthase-like_B3/B4"/>
</dbReference>
<accession>A0A2S8FSH8</accession>
<evidence type="ECO:0000256" key="4">
    <source>
        <dbReference type="ARBA" id="ARBA00022490"/>
    </source>
</evidence>
<evidence type="ECO:0000256" key="11">
    <source>
        <dbReference type="ARBA" id="ARBA00023146"/>
    </source>
</evidence>
<dbReference type="GO" id="GO:0000287">
    <property type="term" value="F:magnesium ion binding"/>
    <property type="evidence" value="ECO:0007669"/>
    <property type="project" value="UniProtKB-UniRule"/>
</dbReference>
<dbReference type="InterPro" id="IPR005121">
    <property type="entry name" value="Fdx_antiC-bd"/>
</dbReference>
<protein>
    <recommendedName>
        <fullName evidence="13">Phenylalanine--tRNA ligase beta subunit</fullName>
        <ecNumber evidence="13">6.1.1.20</ecNumber>
    </recommendedName>
    <alternativeName>
        <fullName evidence="13">Phenylalanyl-tRNA synthetase beta subunit</fullName>
        <shortName evidence="13">PheRS</shortName>
    </alternativeName>
</protein>
<dbReference type="FunFam" id="3.50.40.10:FF:000001">
    <property type="entry name" value="Phenylalanine--tRNA ligase beta subunit"/>
    <property type="match status" value="1"/>
</dbReference>
<dbReference type="InterPro" id="IPR005146">
    <property type="entry name" value="B3/B4_tRNA-bd"/>
</dbReference>
<name>A0A2S8FSH8_9BACT</name>
<evidence type="ECO:0000259" key="14">
    <source>
        <dbReference type="PROSITE" id="PS51447"/>
    </source>
</evidence>
<feature type="binding site" evidence="13">
    <location>
        <position position="348"/>
    </location>
    <ligand>
        <name>Mg(2+)</name>
        <dbReference type="ChEBI" id="CHEBI:18420"/>
        <note>shared with alpha subunit</note>
    </ligand>
</feature>
<keyword evidence="7 13" id="KW-0547">Nucleotide-binding</keyword>
<feature type="domain" description="B5" evidence="15">
    <location>
        <begin position="288"/>
        <end position="364"/>
    </location>
</feature>
<dbReference type="InterPro" id="IPR004532">
    <property type="entry name" value="Phe-tRNA-ligase_IIc_bsu_bact"/>
</dbReference>
<comment type="cofactor">
    <cofactor evidence="13">
        <name>Mg(2+)</name>
        <dbReference type="ChEBI" id="CHEBI:18420"/>
    </cofactor>
    <text evidence="13">Binds 2 magnesium ions per tetramer.</text>
</comment>
<sequence>MLVSWKWLNDYLQLDVSEAEFCDRVTMAGLNYDGSESVGEDRQLDLEVTSNRPDWLGHVGIAREASVLFDLDLKIPPADVKATGPSISDYLTVSIEDEAFCPRYIARAIKGVKVGPSPEWLTRRLETLGISVINNVVDITNYVLMEIGQPLHAFDLAKIDGSGVTVRKAHPGEKFMAIDHKTYDLEPHDYVIADEVGAVAIAGVMGGADSEVTEETTDLLIEAAQFAALPVRTTSRRLKLKSDSSYRFERGVDPEMIDWASRRCCELILDLAGGELAEGSIYAGSRPEPRKSVTLRLPQLKRILGIDVPAEEVQRILTRLGNEIESTASQKITVIPPSWRRDIDREIDLVEEVARIHGYDKIPQDAAVKMSASHRSDADRVRSRVRSLMIAAGMNEAVTRSVVSEEWSNAFHGWSQSAALTVTIPMVRGEDRLRLSVIPSLLGARRMNEKFDNSPIELYEVAKVYLPRKDELPDERYVVSMTSGRDFRGLKGVIETLVKSLNPAVRVTASRFADSLLDVEQACELKVDGKTLGYLGLLSASAQKAFELQQPTTVAELDLSVLEGLTVLIPQHHDFSTYPTMTRDLNLIVDETLTWDQLAATATAAAGELLEQVEFREIFRDTKKDGPGKKRVLFTITLRADDRTLTGEEADAVRDAIVAACEKQLNAKLLG</sequence>
<gene>
    <name evidence="13 16" type="primary">pheT</name>
    <name evidence="16" type="ORF">C5Y98_14385</name>
</gene>
<feature type="binding site" evidence="13">
    <location>
        <position position="351"/>
    </location>
    <ligand>
        <name>Mg(2+)</name>
        <dbReference type="ChEBI" id="CHEBI:18420"/>
        <note>shared with alpha subunit</note>
    </ligand>
</feature>
<evidence type="ECO:0000256" key="1">
    <source>
        <dbReference type="ARBA" id="ARBA00004496"/>
    </source>
</evidence>
<evidence type="ECO:0000256" key="3">
    <source>
        <dbReference type="ARBA" id="ARBA00011209"/>
    </source>
</evidence>
<dbReference type="Pfam" id="PF03484">
    <property type="entry name" value="B5"/>
    <property type="match status" value="1"/>
</dbReference>
<comment type="subcellular location">
    <subcellularLocation>
        <location evidence="1 13">Cytoplasm</location>
    </subcellularLocation>
</comment>
<dbReference type="InterPro" id="IPR045060">
    <property type="entry name" value="Phe-tRNA-ligase_IIc_bsu"/>
</dbReference>
<dbReference type="SUPFAM" id="SSF54991">
    <property type="entry name" value="Anticodon-binding domain of PheRS"/>
    <property type="match status" value="1"/>
</dbReference>
<dbReference type="GO" id="GO:0005524">
    <property type="term" value="F:ATP binding"/>
    <property type="evidence" value="ECO:0007669"/>
    <property type="project" value="UniProtKB-UniRule"/>
</dbReference>
<keyword evidence="11 13" id="KW-0030">Aminoacyl-tRNA synthetase</keyword>
<evidence type="ECO:0000256" key="2">
    <source>
        <dbReference type="ARBA" id="ARBA00008653"/>
    </source>
</evidence>
<dbReference type="Pfam" id="PF17759">
    <property type="entry name" value="tRNA_synthFbeta"/>
    <property type="match status" value="1"/>
</dbReference>
<keyword evidence="4 13" id="KW-0963">Cytoplasm</keyword>
<dbReference type="PROSITE" id="PS51447">
    <property type="entry name" value="FDX_ACB"/>
    <property type="match status" value="1"/>
</dbReference>
<comment type="similarity">
    <text evidence="2 13">Belongs to the phenylalanyl-tRNA synthetase beta subunit family. Type 1 subfamily.</text>
</comment>
<feature type="binding site" evidence="13">
    <location>
        <position position="342"/>
    </location>
    <ligand>
        <name>Mg(2+)</name>
        <dbReference type="ChEBI" id="CHEBI:18420"/>
        <note>shared with alpha subunit</note>
    </ligand>
</feature>
<evidence type="ECO:0000256" key="9">
    <source>
        <dbReference type="ARBA" id="ARBA00022842"/>
    </source>
</evidence>
<dbReference type="SUPFAM" id="SSF46955">
    <property type="entry name" value="Putative DNA-binding domain"/>
    <property type="match status" value="2"/>
</dbReference>